<gene>
    <name evidence="2" type="ORF">ACFFF7_09990</name>
</gene>
<dbReference type="GO" id="GO:0016746">
    <property type="term" value="F:acyltransferase activity"/>
    <property type="evidence" value="ECO:0007669"/>
    <property type="project" value="UniProtKB-KW"/>
</dbReference>
<dbReference type="InterPro" id="IPR000182">
    <property type="entry name" value="GNAT_dom"/>
</dbReference>
<sequence length="177" mass="19285">MTGAPLLTTERFDLFQPRAGDHAGLCAMLDDTETTRFLGGMASSASDAFARLLRNAGSWALYGYGSFVVREKGQDRIVGSCGVFRSFRGFGADVRMDDVPEAGWIVHRDLWGQGAATEIMRAVLAWFDATHGRQRIACMIEEGNDASVRVAERLGFTACGSHAPDQSSRLQLFEICA</sequence>
<keyword evidence="2" id="KW-0012">Acyltransferase</keyword>
<dbReference type="Gene3D" id="3.40.630.30">
    <property type="match status" value="1"/>
</dbReference>
<proteinExistence type="predicted"/>
<comment type="caution">
    <text evidence="2">The sequence shown here is derived from an EMBL/GenBank/DDBJ whole genome shotgun (WGS) entry which is preliminary data.</text>
</comment>
<name>A0ABV6PIT3_9SPHN</name>
<dbReference type="PANTHER" id="PTHR43792">
    <property type="entry name" value="GNAT FAMILY, PUTATIVE (AFU_ORTHOLOGUE AFUA_3G00765)-RELATED-RELATED"/>
    <property type="match status" value="1"/>
</dbReference>
<accession>A0ABV6PIT3</accession>
<dbReference type="SUPFAM" id="SSF55729">
    <property type="entry name" value="Acyl-CoA N-acyltransferases (Nat)"/>
    <property type="match status" value="1"/>
</dbReference>
<evidence type="ECO:0000259" key="1">
    <source>
        <dbReference type="PROSITE" id="PS51186"/>
    </source>
</evidence>
<dbReference type="RefSeq" id="WP_379481207.1">
    <property type="nucleotide sequence ID" value="NZ_JBHLTL010000006.1"/>
</dbReference>
<keyword evidence="3" id="KW-1185">Reference proteome</keyword>
<dbReference type="Pfam" id="PF13302">
    <property type="entry name" value="Acetyltransf_3"/>
    <property type="match status" value="1"/>
</dbReference>
<dbReference type="EC" id="2.3.-.-" evidence="2"/>
<dbReference type="PROSITE" id="PS51186">
    <property type="entry name" value="GNAT"/>
    <property type="match status" value="1"/>
</dbReference>
<keyword evidence="2" id="KW-0808">Transferase</keyword>
<protein>
    <submittedName>
        <fullName evidence="2">GNAT family N-acetyltransferase</fullName>
        <ecNumber evidence="2">2.3.-.-</ecNumber>
    </submittedName>
</protein>
<organism evidence="2 3">
    <name type="scientific">Novosphingobium aquiterrae</name>
    <dbReference type="NCBI Taxonomy" id="624388"/>
    <lineage>
        <taxon>Bacteria</taxon>
        <taxon>Pseudomonadati</taxon>
        <taxon>Pseudomonadota</taxon>
        <taxon>Alphaproteobacteria</taxon>
        <taxon>Sphingomonadales</taxon>
        <taxon>Sphingomonadaceae</taxon>
        <taxon>Novosphingobium</taxon>
    </lineage>
</organism>
<evidence type="ECO:0000313" key="3">
    <source>
        <dbReference type="Proteomes" id="UP001589943"/>
    </source>
</evidence>
<dbReference type="Proteomes" id="UP001589943">
    <property type="component" value="Unassembled WGS sequence"/>
</dbReference>
<dbReference type="InterPro" id="IPR051531">
    <property type="entry name" value="N-acetyltransferase"/>
</dbReference>
<evidence type="ECO:0000313" key="2">
    <source>
        <dbReference type="EMBL" id="MFC0589742.1"/>
    </source>
</evidence>
<reference evidence="2 3" key="1">
    <citation type="submission" date="2024-09" db="EMBL/GenBank/DDBJ databases">
        <authorList>
            <person name="Sun Q."/>
            <person name="Mori K."/>
        </authorList>
    </citation>
    <scope>NUCLEOTIDE SEQUENCE [LARGE SCALE GENOMIC DNA]</scope>
    <source>
        <strain evidence="2 3">NCAIM B.02537</strain>
    </source>
</reference>
<dbReference type="PANTHER" id="PTHR43792:SF1">
    <property type="entry name" value="N-ACETYLTRANSFERASE DOMAIN-CONTAINING PROTEIN"/>
    <property type="match status" value="1"/>
</dbReference>
<feature type="domain" description="N-acetyltransferase" evidence="1">
    <location>
        <begin position="10"/>
        <end position="177"/>
    </location>
</feature>
<dbReference type="InterPro" id="IPR016181">
    <property type="entry name" value="Acyl_CoA_acyltransferase"/>
</dbReference>
<dbReference type="EMBL" id="JBHLTL010000006">
    <property type="protein sequence ID" value="MFC0589742.1"/>
    <property type="molecule type" value="Genomic_DNA"/>
</dbReference>